<feature type="domain" description="Dipicolinate synthase subunit A N-terminal" evidence="1">
    <location>
        <begin position="2"/>
        <end position="105"/>
    </location>
</feature>
<dbReference type="Gene3D" id="3.40.50.720">
    <property type="entry name" value="NAD(P)-binding Rossmann-like Domain"/>
    <property type="match status" value="1"/>
</dbReference>
<keyword evidence="3" id="KW-1185">Reference proteome</keyword>
<reference evidence="2 3" key="1">
    <citation type="journal article" date="2020" name="Cell Host Microbe">
        <title>Functional and Genomic Variation between Human-Derived Isolates of Lachnospiraceae Reveals Inter- and Intra-Species Diversity.</title>
        <authorList>
            <person name="Sorbara M.T."/>
            <person name="Littmann E.R."/>
            <person name="Fontana E."/>
            <person name="Moody T.U."/>
            <person name="Kohout C.E."/>
            <person name="Gjonbalaj M."/>
            <person name="Eaton V."/>
            <person name="Seok R."/>
            <person name="Leiner I.M."/>
            <person name="Pamer E.G."/>
        </authorList>
    </citation>
    <scope>NUCLEOTIDE SEQUENCE [LARGE SCALE GENOMIC DNA]</scope>
    <source>
        <strain evidence="2 3">MSK.15.26</strain>
    </source>
</reference>
<dbReference type="InterPro" id="IPR036291">
    <property type="entry name" value="NAD(P)-bd_dom_sf"/>
</dbReference>
<dbReference type="Proteomes" id="UP000822142">
    <property type="component" value="Unassembled WGS sequence"/>
</dbReference>
<gene>
    <name evidence="2" type="ORF">G5A70_06030</name>
</gene>
<name>A0ABX2I8A5_BLAHA</name>
<proteinExistence type="predicted"/>
<evidence type="ECO:0000259" key="1">
    <source>
        <dbReference type="Pfam" id="PF16924"/>
    </source>
</evidence>
<organism evidence="2 3">
    <name type="scientific">Blautia hansenii</name>
    <name type="common">Ruminococcus hansenii</name>
    <dbReference type="NCBI Taxonomy" id="1322"/>
    <lineage>
        <taxon>Bacteria</taxon>
        <taxon>Bacillati</taxon>
        <taxon>Bacillota</taxon>
        <taxon>Clostridia</taxon>
        <taxon>Lachnospirales</taxon>
        <taxon>Lachnospiraceae</taxon>
        <taxon>Blautia</taxon>
    </lineage>
</organism>
<evidence type="ECO:0000313" key="2">
    <source>
        <dbReference type="EMBL" id="NSJ85734.1"/>
    </source>
</evidence>
<comment type="caution">
    <text evidence="2">The sequence shown here is derived from an EMBL/GenBank/DDBJ whole genome shotgun (WGS) entry which is preliminary data.</text>
</comment>
<sequence>MRQVYLADILEEKGQEVKRYGLETETESSASLKEVLETADVIAAPVPFLKKDVVFCKNPQEKFQTELQRENILKLVRPGSVLFAGGIPAEYEKKAAKKGIVCVDYLKDEYTAMENTVAAAEGLLAEAICRSSRNLFGSSCLVLGYGRCGSTLVSYLKKFSCHVTVAEKEEKVRARAGLLADRVIAPSKLPLYLGSVQYIFNTAPAMVLPRALLEYVSADALILDMASAPGGVDYQAAEEKKLQAVLLPGLPGRYAPYSSAEILAKFIFRYME</sequence>
<accession>A0ABX2I8A5</accession>
<protein>
    <submittedName>
        <fullName evidence="2">Dipicolinate synthase</fullName>
    </submittedName>
</protein>
<dbReference type="EMBL" id="JAAITA010000005">
    <property type="protein sequence ID" value="NSJ85734.1"/>
    <property type="molecule type" value="Genomic_DNA"/>
</dbReference>
<dbReference type="SUPFAM" id="SSF51735">
    <property type="entry name" value="NAD(P)-binding Rossmann-fold domains"/>
    <property type="match status" value="1"/>
</dbReference>
<dbReference type="InterPro" id="IPR031629">
    <property type="entry name" value="DpaA_N"/>
</dbReference>
<evidence type="ECO:0000313" key="3">
    <source>
        <dbReference type="Proteomes" id="UP000822142"/>
    </source>
</evidence>
<dbReference type="Pfam" id="PF16924">
    <property type="entry name" value="DpaA_N"/>
    <property type="match status" value="1"/>
</dbReference>